<evidence type="ECO:0000256" key="3">
    <source>
        <dbReference type="SAM" id="MobiDB-lite"/>
    </source>
</evidence>
<protein>
    <submittedName>
        <fullName evidence="6">Platinum sensitivity protein</fullName>
    </submittedName>
</protein>
<dbReference type="Pfam" id="PF04802">
    <property type="entry name" value="PP4R3"/>
    <property type="match status" value="1"/>
</dbReference>
<feature type="compositionally biased region" description="Gly residues" evidence="3">
    <location>
        <begin position="884"/>
        <end position="897"/>
    </location>
</feature>
<dbReference type="InterPro" id="IPR055236">
    <property type="entry name" value="EVH1_PP4R3"/>
</dbReference>
<evidence type="ECO:0000313" key="7">
    <source>
        <dbReference type="Proteomes" id="UP001373714"/>
    </source>
</evidence>
<gene>
    <name evidence="6" type="primary">PSY2</name>
    <name evidence="6" type="ORF">TWF730_003303</name>
</gene>
<feature type="compositionally biased region" description="Basic and acidic residues" evidence="3">
    <location>
        <begin position="911"/>
        <end position="932"/>
    </location>
</feature>
<dbReference type="EMBL" id="JAVHNS010000014">
    <property type="protein sequence ID" value="KAK6335928.1"/>
    <property type="molecule type" value="Genomic_DNA"/>
</dbReference>
<accession>A0AAV9U7L8</accession>
<dbReference type="SUPFAM" id="SSF48371">
    <property type="entry name" value="ARM repeat"/>
    <property type="match status" value="1"/>
</dbReference>
<keyword evidence="2" id="KW-0539">Nucleus</keyword>
<dbReference type="InterPro" id="IPR006887">
    <property type="entry name" value="P4R3-like_central_dom"/>
</dbReference>
<dbReference type="Gene3D" id="1.25.10.10">
    <property type="entry name" value="Leucine-rich Repeat Variant"/>
    <property type="match status" value="1"/>
</dbReference>
<dbReference type="Pfam" id="PF22972">
    <property type="entry name" value="EVH1_PP4R3"/>
    <property type="match status" value="1"/>
</dbReference>
<evidence type="ECO:0000259" key="4">
    <source>
        <dbReference type="Pfam" id="PF04802"/>
    </source>
</evidence>
<evidence type="ECO:0000259" key="5">
    <source>
        <dbReference type="Pfam" id="PF22972"/>
    </source>
</evidence>
<comment type="subcellular location">
    <subcellularLocation>
        <location evidence="1">Nucleus</location>
    </subcellularLocation>
</comment>
<dbReference type="InterPro" id="IPR016024">
    <property type="entry name" value="ARM-type_fold"/>
</dbReference>
<proteinExistence type="predicted"/>
<name>A0AAV9U7L8_9PEZI</name>
<feature type="compositionally biased region" description="Low complexity" evidence="3">
    <location>
        <begin position="798"/>
        <end position="821"/>
    </location>
</feature>
<dbReference type="GO" id="GO:0030289">
    <property type="term" value="C:protein phosphatase 4 complex"/>
    <property type="evidence" value="ECO:0007669"/>
    <property type="project" value="TreeGrafter"/>
</dbReference>
<feature type="compositionally biased region" description="Basic and acidic residues" evidence="3">
    <location>
        <begin position="836"/>
        <end position="845"/>
    </location>
</feature>
<keyword evidence="7" id="KW-1185">Reference proteome</keyword>
<feature type="region of interest" description="Disordered" evidence="3">
    <location>
        <begin position="697"/>
        <end position="744"/>
    </location>
</feature>
<comment type="caution">
    <text evidence="6">The sequence shown here is derived from an EMBL/GenBank/DDBJ whole genome shotgun (WGS) entry which is preliminary data.</text>
</comment>
<dbReference type="GO" id="GO:0072542">
    <property type="term" value="F:protein phosphatase activator activity"/>
    <property type="evidence" value="ECO:0007669"/>
    <property type="project" value="TreeGrafter"/>
</dbReference>
<feature type="region of interest" description="Disordered" evidence="3">
    <location>
        <begin position="793"/>
        <end position="932"/>
    </location>
</feature>
<dbReference type="PANTHER" id="PTHR23318">
    <property type="entry name" value="ATP SYNTHASE GAMMA-RELATED"/>
    <property type="match status" value="1"/>
</dbReference>
<dbReference type="InterPro" id="IPR011993">
    <property type="entry name" value="PH-like_dom_sf"/>
</dbReference>
<feature type="compositionally biased region" description="Acidic residues" evidence="3">
    <location>
        <begin position="697"/>
        <end position="706"/>
    </location>
</feature>
<sequence>MALVVPNPPTQPRRVKVYELRNNDWFDRGTGYCTGQVLNDEPYIQVKSEEEEDRLLLETKIVKDDGYQKQQVSETLIVWTEPNGTDMALSFQEPEGCAAIWDFVNHVQNRIMSLSSADDILSDDNEALLYSVKLPKPELSILANIENMMHTLTINAAGRDSLAKFIINDDYIPKLVPLLDTAEDMEMLPELFSLCRIMKIIILLNDSTIIEYIVTDEVVMGVVGILEYDPDFPTHKANHRTYLSDDTRFKEVVTIDNPDIKKKIHQTYRLQYLKDVVLARILDDPTFSVLNSLIFFNQVDIVQHLQTNGVFLKALFELFSSDPLPPEDKQRRKHGVQFLQQCSAIAKNLQGPSRSQLYANFIQHGLFNVIDYALQNDDPATRIAGTEILVCMIDNDPLMMRNFIFKQIQDKTKPLTDTLIELLLSEQDMGVKSQVADAIKVLLDPNQVQPLEGIAKMSEMMNVVGNATRRPPGGGEDGHTEVFYTSFYDKSAKKLFKPLSDLEGRTVASLLPYESALYTHLLELLCFFVRHHLFRNKYFILSENIAPRVAQLLSASEKFVQLAALKFFRACVQLNDEFYNRQLTKNKLLEPILNIVIETMPKDNLLNSACLEFFEFIKREGIKLLINHLVEQYREKLAEITYVDTFSQLITKYDQIHDTTVPFSADEEASARNAVNGGGKRWEGIKDLDAAEEEYFNGSDDEDEVEYSAVENSGKRIKTGGKTPVSGASGDSPAGSVKSLVDYPDDDEDVVMDTTADVNGAGAVVKDAGSSSADEAGGIENLNIASRASSVDANGEEGAAATTTTASAAAGSTTPTPASTTDDLVMTGSLPPTPDRLSEKRRREEEAEDDGMERLLRSTKKRSPSIGKKGGVVLSSNAAASGGNAAGGGAGAAGGAAAGKKISISFASKGENGKKKEKVEKTEKSEKEKGEQ</sequence>
<dbReference type="Proteomes" id="UP001373714">
    <property type="component" value="Unassembled WGS sequence"/>
</dbReference>
<evidence type="ECO:0000256" key="2">
    <source>
        <dbReference type="ARBA" id="ARBA00023242"/>
    </source>
</evidence>
<feature type="domain" description="PP4R3 EVH1-like" evidence="5">
    <location>
        <begin position="13"/>
        <end position="113"/>
    </location>
</feature>
<organism evidence="6 7">
    <name type="scientific">Orbilia blumenaviensis</name>
    <dbReference type="NCBI Taxonomy" id="1796055"/>
    <lineage>
        <taxon>Eukaryota</taxon>
        <taxon>Fungi</taxon>
        <taxon>Dikarya</taxon>
        <taxon>Ascomycota</taxon>
        <taxon>Pezizomycotina</taxon>
        <taxon>Orbiliomycetes</taxon>
        <taxon>Orbiliales</taxon>
        <taxon>Orbiliaceae</taxon>
        <taxon>Orbilia</taxon>
    </lineage>
</organism>
<dbReference type="PANTHER" id="PTHR23318:SF0">
    <property type="entry name" value="SERINE_THREONINE-PROTEIN PHOSPHATASE 4 REGULATORY SUBUNIT 3"/>
    <property type="match status" value="1"/>
</dbReference>
<dbReference type="GO" id="GO:0005654">
    <property type="term" value="C:nucleoplasm"/>
    <property type="evidence" value="ECO:0007669"/>
    <property type="project" value="TreeGrafter"/>
</dbReference>
<dbReference type="Gene3D" id="2.30.29.30">
    <property type="entry name" value="Pleckstrin-homology domain (PH domain)/Phosphotyrosine-binding domain (PTB)"/>
    <property type="match status" value="1"/>
</dbReference>
<dbReference type="GO" id="GO:0006974">
    <property type="term" value="P:DNA damage response"/>
    <property type="evidence" value="ECO:0007669"/>
    <property type="project" value="TreeGrafter"/>
</dbReference>
<evidence type="ECO:0000256" key="1">
    <source>
        <dbReference type="ARBA" id="ARBA00004123"/>
    </source>
</evidence>
<dbReference type="AlphaFoldDB" id="A0AAV9U7L8"/>
<reference evidence="6 7" key="1">
    <citation type="submission" date="2019-10" db="EMBL/GenBank/DDBJ databases">
        <authorList>
            <person name="Palmer J.M."/>
        </authorList>
    </citation>
    <scope>NUCLEOTIDE SEQUENCE [LARGE SCALE GENOMIC DNA]</scope>
    <source>
        <strain evidence="6 7">TWF730</strain>
    </source>
</reference>
<dbReference type="InterPro" id="IPR011989">
    <property type="entry name" value="ARM-like"/>
</dbReference>
<dbReference type="InterPro" id="IPR051137">
    <property type="entry name" value="PP4R3-like"/>
</dbReference>
<feature type="domain" description="Serine/threonine-protein phosphatase 4 regulatory subunit 3-like central" evidence="4">
    <location>
        <begin position="144"/>
        <end position="655"/>
    </location>
</feature>
<evidence type="ECO:0000313" key="6">
    <source>
        <dbReference type="EMBL" id="KAK6335928.1"/>
    </source>
</evidence>